<evidence type="ECO:0000259" key="1">
    <source>
        <dbReference type="PROSITE" id="PS50053"/>
    </source>
</evidence>
<evidence type="ECO:0000313" key="3">
    <source>
        <dbReference type="Proteomes" id="UP000187209"/>
    </source>
</evidence>
<feature type="domain" description="Ubiquitin-like" evidence="1">
    <location>
        <begin position="79"/>
        <end position="154"/>
    </location>
</feature>
<dbReference type="Gene3D" id="3.10.20.90">
    <property type="entry name" value="Phosphatidylinositol 3-kinase Catalytic Subunit, Chain A, domain 1"/>
    <property type="match status" value="1"/>
</dbReference>
<dbReference type="AlphaFoldDB" id="A0A1R2AT84"/>
<proteinExistence type="predicted"/>
<dbReference type="PROSITE" id="PS50053">
    <property type="entry name" value="UBIQUITIN_2"/>
    <property type="match status" value="1"/>
</dbReference>
<comment type="caution">
    <text evidence="2">The sequence shown here is derived from an EMBL/GenBank/DDBJ whole genome shotgun (WGS) entry which is preliminary data.</text>
</comment>
<dbReference type="InterPro" id="IPR000626">
    <property type="entry name" value="Ubiquitin-like_dom"/>
</dbReference>
<dbReference type="PANTHER" id="PTHR36649:SF28">
    <property type="entry name" value="UBIQUITIN-LIKE DOMAIN-CONTAINING PROTEIN"/>
    <property type="match status" value="1"/>
</dbReference>
<gene>
    <name evidence="2" type="ORF">SteCoe_35032</name>
</gene>
<dbReference type="OrthoDB" id="428577at2759"/>
<dbReference type="EMBL" id="MPUH01001445">
    <property type="protein sequence ID" value="OMJ67727.1"/>
    <property type="molecule type" value="Genomic_DNA"/>
</dbReference>
<keyword evidence="3" id="KW-1185">Reference proteome</keyword>
<sequence length="318" mass="35946">MNPTNAELLSAAITAGLGIQNASPNDTFLEDFKFYSALCPEVTFSGISQSRQEEVKLQSSSSNPSGNFINPSSGSSDYVILKVRTLTGTCILVEINLSDNVSKLKQKVFEQLQIPIERQDLVYSGRHLENANTIGSYGIANQSPIHLAIRLSSPEVFLSQNLFDPGYDYDFTSINDGNNHPRRGGYIYYRPCGWRRFALKAAGKYENDVWLNSSGGRPEWAVTYHGTDSEKLQELLNKKKAENRNLESQIVRGFYSTFHIETAMQFGKTFTFQNNTYMVIFQSRENIDSGKARVIDGEYVYSETFDYMRPYSICIKRV</sequence>
<organism evidence="2 3">
    <name type="scientific">Stentor coeruleus</name>
    <dbReference type="NCBI Taxonomy" id="5963"/>
    <lineage>
        <taxon>Eukaryota</taxon>
        <taxon>Sar</taxon>
        <taxon>Alveolata</taxon>
        <taxon>Ciliophora</taxon>
        <taxon>Postciliodesmatophora</taxon>
        <taxon>Heterotrichea</taxon>
        <taxon>Heterotrichida</taxon>
        <taxon>Stentoridae</taxon>
        <taxon>Stentor</taxon>
    </lineage>
</organism>
<dbReference type="SUPFAM" id="SSF54236">
    <property type="entry name" value="Ubiquitin-like"/>
    <property type="match status" value="1"/>
</dbReference>
<evidence type="ECO:0000313" key="2">
    <source>
        <dbReference type="EMBL" id="OMJ67727.1"/>
    </source>
</evidence>
<dbReference type="InterPro" id="IPR029071">
    <property type="entry name" value="Ubiquitin-like_domsf"/>
</dbReference>
<dbReference type="PANTHER" id="PTHR36649">
    <property type="entry name" value="UBIQUITIN-LIKE DOMAIN-CONTAINING PROTEIN"/>
    <property type="match status" value="1"/>
</dbReference>
<dbReference type="PRINTS" id="PR00348">
    <property type="entry name" value="UBIQUITIN"/>
</dbReference>
<reference evidence="2 3" key="1">
    <citation type="submission" date="2016-11" db="EMBL/GenBank/DDBJ databases">
        <title>The macronuclear genome of Stentor coeruleus: a giant cell with tiny introns.</title>
        <authorList>
            <person name="Slabodnick M."/>
            <person name="Ruby J.G."/>
            <person name="Reiff S.B."/>
            <person name="Swart E.C."/>
            <person name="Gosai S."/>
            <person name="Prabakaran S."/>
            <person name="Witkowska E."/>
            <person name="Larue G.E."/>
            <person name="Fisher S."/>
            <person name="Freeman R.M."/>
            <person name="Gunawardena J."/>
            <person name="Chu W."/>
            <person name="Stover N.A."/>
            <person name="Gregory B.D."/>
            <person name="Nowacki M."/>
            <person name="Derisi J."/>
            <person name="Roy S.W."/>
            <person name="Marshall W.F."/>
            <person name="Sood P."/>
        </authorList>
    </citation>
    <scope>NUCLEOTIDE SEQUENCE [LARGE SCALE GENOMIC DNA]</scope>
    <source>
        <strain evidence="2">WM001</strain>
    </source>
</reference>
<dbReference type="Pfam" id="PF00240">
    <property type="entry name" value="ubiquitin"/>
    <property type="match status" value="1"/>
</dbReference>
<dbReference type="SMART" id="SM00213">
    <property type="entry name" value="UBQ"/>
    <property type="match status" value="1"/>
</dbReference>
<accession>A0A1R2AT84</accession>
<name>A0A1R2AT84_9CILI</name>
<dbReference type="Proteomes" id="UP000187209">
    <property type="component" value="Unassembled WGS sequence"/>
</dbReference>
<dbReference type="CDD" id="cd17039">
    <property type="entry name" value="Ubl_ubiquitin_like"/>
    <property type="match status" value="1"/>
</dbReference>
<protein>
    <recommendedName>
        <fullName evidence="1">Ubiquitin-like domain-containing protein</fullName>
    </recommendedName>
</protein>
<dbReference type="InterPro" id="IPR019956">
    <property type="entry name" value="Ubiquitin_dom"/>
</dbReference>